<dbReference type="GO" id="GO:0005634">
    <property type="term" value="C:nucleus"/>
    <property type="evidence" value="ECO:0007669"/>
    <property type="project" value="UniProtKB-SubCell"/>
</dbReference>
<keyword evidence="4" id="KW-0159">Chromosome partition</keyword>
<dbReference type="EnsemblPlants" id="OMERI08G07580.2">
    <property type="protein sequence ID" value="OMERI08G07580.2"/>
    <property type="gene ID" value="OMERI08G07580"/>
</dbReference>
<dbReference type="GO" id="GO:1990414">
    <property type="term" value="P:replication-born double-strand break repair via sister chromatid exchange"/>
    <property type="evidence" value="ECO:0007669"/>
    <property type="project" value="TreeGrafter"/>
</dbReference>
<dbReference type="Proteomes" id="UP000008021">
    <property type="component" value="Chromosome 8"/>
</dbReference>
<dbReference type="Pfam" id="PF04824">
    <property type="entry name" value="Rad21_Rec8"/>
    <property type="match status" value="1"/>
</dbReference>
<proteinExistence type="inferred from homology"/>
<evidence type="ECO:0000256" key="3">
    <source>
        <dbReference type="ARBA" id="ARBA00022776"/>
    </source>
</evidence>
<reference evidence="10" key="1">
    <citation type="submission" date="2015-04" db="UniProtKB">
        <authorList>
            <consortium name="EnsemblPlants"/>
        </authorList>
    </citation>
    <scope>IDENTIFICATION</scope>
</reference>
<reference evidence="10" key="2">
    <citation type="submission" date="2018-05" db="EMBL/GenBank/DDBJ databases">
        <title>OmerRS3 (Oryza meridionalis Reference Sequence Version 3).</title>
        <authorList>
            <person name="Zhang J."/>
            <person name="Kudrna D."/>
            <person name="Lee S."/>
            <person name="Talag J."/>
            <person name="Welchert J."/>
            <person name="Wing R.A."/>
        </authorList>
    </citation>
    <scope>NUCLEOTIDE SEQUENCE [LARGE SCALE GENOMIC DNA]</scope>
    <source>
        <strain evidence="10">cv. OR44</strain>
    </source>
</reference>
<sequence>MFYSHTILARKSPLGTVWIAAHLERKIKKPQIDGIDIPSYAEFIMFPEVPIALRLSGHLLLGLVRIYSWKVNYLFHDCNRMLSTIRTTFASVQVDLPLHADHAPFDTITLPDTFRLDDINLDDAIRLIDTPDNHRKSLDQITLAEGDYLMIDLDEDARVELSAPGQSSHMGPEPTDEERLPPFHIDFGPSDNMDEEISVDPSQGNSEAVNTSNINQADKAPDLPEIMREAPFEGPELNLPDIDEVNNDPRDVTEESSPFVSKNITPPALERTISPGQGGLSGTSIPNARGSTCTTYDNIEDVIPMDIGMPDFRIEPSPPPVQDEMNAQPVQGEMNAQPVQDEMNAQPVQDEMNAPPAQDKRRIRYDNEIVFSNAYMKRQIDGGELHRLVCKRRKLPQAAVDVWKFCRIRQKDGFLLDPLVHGMCATLRQTYERTFPHVIDPEAESGSVEHTPGVANDSIQDTYDHQLSLKSPGNTDAQPEHQFNQQAPRNSDGQPEPELNPKSPVNADAQPEPELNPKSPVNAESQPESQINPQSPRNADGQPEPELNPKSPGEAGTSHFDDMPEIPRFSPQNIPSPIRDDNSPFKTPGAGGTPKSRLGETPASGTPADMSYMSPGQDSDPQVSPFPFNDELDGDLPEIPSLMSTPGVISTAGTGTTGLGSMSARTRAVAQYFKDQMASATSDDQPGKFILNRILEGRHRKQAARMFFETLVLKSYDYIDVEQEEAYGDIAVSVKPSLSGAKF</sequence>
<comment type="similarity">
    <text evidence="2">Belongs to the rad21 family.</text>
</comment>
<keyword evidence="3" id="KW-0131">Cell cycle</keyword>
<dbReference type="Gramene" id="OMERI08G07580.2">
    <property type="protein sequence ID" value="OMERI08G07580.2"/>
    <property type="gene ID" value="OMERI08G07580"/>
</dbReference>
<keyword evidence="3" id="KW-0132">Cell division</keyword>
<dbReference type="CDD" id="cd21793">
    <property type="entry name" value="Rad21_Rec8_M_AtSYN1-like"/>
    <property type="match status" value="1"/>
</dbReference>
<feature type="compositionally biased region" description="Polar residues" evidence="7">
    <location>
        <begin position="522"/>
        <end position="537"/>
    </location>
</feature>
<dbReference type="FunFam" id="1.10.10.580:FF:000002">
    <property type="entry name" value="Sister chromatid cohesion 1 protein 4"/>
    <property type="match status" value="1"/>
</dbReference>
<comment type="subcellular location">
    <subcellularLocation>
        <location evidence="1">Nucleus</location>
    </subcellularLocation>
</comment>
<organism evidence="10">
    <name type="scientific">Oryza meridionalis</name>
    <dbReference type="NCBI Taxonomy" id="40149"/>
    <lineage>
        <taxon>Eukaryota</taxon>
        <taxon>Viridiplantae</taxon>
        <taxon>Streptophyta</taxon>
        <taxon>Embryophyta</taxon>
        <taxon>Tracheophyta</taxon>
        <taxon>Spermatophyta</taxon>
        <taxon>Magnoliopsida</taxon>
        <taxon>Liliopsida</taxon>
        <taxon>Poales</taxon>
        <taxon>Poaceae</taxon>
        <taxon>BOP clade</taxon>
        <taxon>Oryzoideae</taxon>
        <taxon>Oryzeae</taxon>
        <taxon>Oryzinae</taxon>
        <taxon>Oryza</taxon>
    </lineage>
</organism>
<dbReference type="Gene3D" id="1.10.10.580">
    <property type="entry name" value="Structural maintenance of chromosome 1. Chain E"/>
    <property type="match status" value="1"/>
</dbReference>
<evidence type="ECO:0000256" key="6">
    <source>
        <dbReference type="ARBA" id="ARBA00064543"/>
    </source>
</evidence>
<keyword evidence="5" id="KW-0539">Nucleus</keyword>
<dbReference type="InterPro" id="IPR036390">
    <property type="entry name" value="WH_DNA-bd_sf"/>
</dbReference>
<feature type="domain" description="Rad21/Rec8-like protein N-terminal" evidence="9">
    <location>
        <begin position="1"/>
        <end position="99"/>
    </location>
</feature>
<evidence type="ECO:0008006" key="12">
    <source>
        <dbReference type="Google" id="ProtNLM"/>
    </source>
</evidence>
<evidence type="ECO:0000313" key="11">
    <source>
        <dbReference type="Proteomes" id="UP000008021"/>
    </source>
</evidence>
<dbReference type="PANTHER" id="PTHR12585">
    <property type="entry name" value="SCC1 / RAD21 FAMILY MEMBER"/>
    <property type="match status" value="1"/>
</dbReference>
<feature type="region of interest" description="Disordered" evidence="7">
    <location>
        <begin position="466"/>
        <end position="638"/>
    </location>
</feature>
<dbReference type="GO" id="GO:0008278">
    <property type="term" value="C:cohesin complex"/>
    <property type="evidence" value="ECO:0007669"/>
    <property type="project" value="InterPro"/>
</dbReference>
<dbReference type="GO" id="GO:0003682">
    <property type="term" value="F:chromatin binding"/>
    <property type="evidence" value="ECO:0007669"/>
    <property type="project" value="TreeGrafter"/>
</dbReference>
<keyword evidence="11" id="KW-1185">Reference proteome</keyword>
<feature type="region of interest" description="Disordered" evidence="7">
    <location>
        <begin position="268"/>
        <end position="291"/>
    </location>
</feature>
<name>A0A0E0EJP7_9ORYZ</name>
<dbReference type="InterPro" id="IPR006909">
    <property type="entry name" value="Rad21/Rec8_C_eu"/>
</dbReference>
<dbReference type="Pfam" id="PF04825">
    <property type="entry name" value="Rad21_Rec8_N"/>
    <property type="match status" value="1"/>
</dbReference>
<dbReference type="SUPFAM" id="SSF46785">
    <property type="entry name" value="Winged helix' DNA-binding domain"/>
    <property type="match status" value="1"/>
</dbReference>
<evidence type="ECO:0000256" key="2">
    <source>
        <dbReference type="ARBA" id="ARBA00009870"/>
    </source>
</evidence>
<dbReference type="PANTHER" id="PTHR12585:SF55">
    <property type="entry name" value="SISTER CHROMATID COHESION 1 PROTEIN 3"/>
    <property type="match status" value="1"/>
</dbReference>
<dbReference type="InterPro" id="IPR039781">
    <property type="entry name" value="Rad21/Rec8-like"/>
</dbReference>
<dbReference type="eggNOG" id="KOG1213">
    <property type="taxonomic scope" value="Eukaryota"/>
</dbReference>
<dbReference type="InterPro" id="IPR023093">
    <property type="entry name" value="ScpA-like_C"/>
</dbReference>
<evidence type="ECO:0000256" key="5">
    <source>
        <dbReference type="ARBA" id="ARBA00023242"/>
    </source>
</evidence>
<evidence type="ECO:0000256" key="7">
    <source>
        <dbReference type="SAM" id="MobiDB-lite"/>
    </source>
</evidence>
<dbReference type="InterPro" id="IPR006910">
    <property type="entry name" value="Rad21_Rec8_N"/>
</dbReference>
<evidence type="ECO:0000256" key="4">
    <source>
        <dbReference type="ARBA" id="ARBA00022829"/>
    </source>
</evidence>
<protein>
    <recommendedName>
        <fullName evidence="12">Rad21/Rec8-like protein N-terminal domain-containing protein</fullName>
    </recommendedName>
</protein>
<evidence type="ECO:0000259" key="8">
    <source>
        <dbReference type="Pfam" id="PF04824"/>
    </source>
</evidence>
<keyword evidence="3" id="KW-0498">Mitosis</keyword>
<dbReference type="GO" id="GO:0007062">
    <property type="term" value="P:sister chromatid cohesion"/>
    <property type="evidence" value="ECO:0007669"/>
    <property type="project" value="InterPro"/>
</dbReference>
<dbReference type="STRING" id="40149.A0A0E0EJP7"/>
<evidence type="ECO:0000259" key="9">
    <source>
        <dbReference type="Pfam" id="PF04825"/>
    </source>
</evidence>
<dbReference type="AlphaFoldDB" id="A0A0E0EJP7"/>
<dbReference type="GO" id="GO:0007059">
    <property type="term" value="P:chromosome segregation"/>
    <property type="evidence" value="ECO:0007669"/>
    <property type="project" value="UniProtKB-KW"/>
</dbReference>
<accession>A0A0E0EJP7</accession>
<comment type="subunit">
    <text evidence="6">Component of the cohesin complex.</text>
</comment>
<evidence type="ECO:0000313" key="10">
    <source>
        <dbReference type="EnsemblPlants" id="OMERI08G07580.2"/>
    </source>
</evidence>
<feature type="compositionally biased region" description="Polar residues" evidence="7">
    <location>
        <begin position="468"/>
        <end position="493"/>
    </location>
</feature>
<feature type="domain" description="Rad21/Rec8-like protein C-terminal eukaryotic" evidence="8">
    <location>
        <begin position="685"/>
        <end position="737"/>
    </location>
</feature>
<feature type="compositionally biased region" description="Polar residues" evidence="7">
    <location>
        <begin position="282"/>
        <end position="291"/>
    </location>
</feature>
<evidence type="ECO:0000256" key="1">
    <source>
        <dbReference type="ARBA" id="ARBA00004123"/>
    </source>
</evidence>